<dbReference type="Pfam" id="PF00789">
    <property type="entry name" value="UBX"/>
    <property type="match status" value="1"/>
</dbReference>
<feature type="region of interest" description="Disordered" evidence="6">
    <location>
        <begin position="114"/>
        <end position="176"/>
    </location>
</feature>
<dbReference type="PROSITE" id="PS50033">
    <property type="entry name" value="UBX"/>
    <property type="match status" value="1"/>
</dbReference>
<sequence length="449" mass="48225">MFFEGTLQEGINTALQQSKLVVCFVRDDGSESEKWETEFLVDDAIREPLSTKAVMLKLPAGSIEAGFLAAIFPLPKTPTLVIMNKGELKEYIAAGISKEDFISRTAKALGLDTASQQQSAAAPSTQQTSPAEVGAASPATPPSSQPTLPQAPSAQPTSSPAPSSTSSPAPPPDTQVQSLLSERAARLEALRAEQRRRDKGKAAESSAPKKPKDPAQEKYSRELKARQQQAREDRARVPEEKRKGDEAEVERRRTGGGEGRCKLQIRLFDGSTVRGEWEGTESLASVRGWLEGQPGMKKGVGGGAYGFKVVLTPKPGRMIGVGEEGRTLRELGLAPSATLVLVPVAGKVYPRNAGGNPVSRMVMMLVGMVTGLWALIVGFLGSMFSTAPAPVQVQERETVTSGVASGRDQSRKGGLRQLRPEGEKRNDQQFYNGNSTNFQPRKDDDDGQQ</sequence>
<feature type="compositionally biased region" description="Basic and acidic residues" evidence="6">
    <location>
        <begin position="192"/>
        <end position="202"/>
    </location>
</feature>
<dbReference type="Pfam" id="PF23187">
    <property type="entry name" value="UBX7_N"/>
    <property type="match status" value="1"/>
</dbReference>
<evidence type="ECO:0000256" key="2">
    <source>
        <dbReference type="ARBA" id="ARBA00023230"/>
    </source>
</evidence>
<evidence type="ECO:0000313" key="10">
    <source>
        <dbReference type="Proteomes" id="UP001174691"/>
    </source>
</evidence>
<dbReference type="SUPFAM" id="SSF52833">
    <property type="entry name" value="Thioredoxin-like"/>
    <property type="match status" value="1"/>
</dbReference>
<dbReference type="GO" id="GO:0005789">
    <property type="term" value="C:endoplasmic reticulum membrane"/>
    <property type="evidence" value="ECO:0007669"/>
    <property type="project" value="UniProtKB-SubCell"/>
</dbReference>
<feature type="compositionally biased region" description="Low complexity" evidence="6">
    <location>
        <begin position="114"/>
        <end position="138"/>
    </location>
</feature>
<dbReference type="PANTHER" id="PTHR46424">
    <property type="entry name" value="UBX DOMAIN-CONTAINING PROTEIN 4"/>
    <property type="match status" value="1"/>
</dbReference>
<evidence type="ECO:0000313" key="9">
    <source>
        <dbReference type="EMBL" id="KAJ9161670.1"/>
    </source>
</evidence>
<evidence type="ECO:0000256" key="3">
    <source>
        <dbReference type="ARBA" id="ARBA00038812"/>
    </source>
</evidence>
<comment type="subcellular location">
    <subcellularLocation>
        <location evidence="1">Endoplasmic reticulum membrane</location>
        <topology evidence="1">Peripheral membrane protein</topology>
    </subcellularLocation>
</comment>
<comment type="caution">
    <text evidence="9">The sequence shown here is derived from an EMBL/GenBank/DDBJ whole genome shotgun (WGS) entry which is preliminary data.</text>
</comment>
<keyword evidence="7" id="KW-1133">Transmembrane helix</keyword>
<dbReference type="EMBL" id="JANBVN010000020">
    <property type="protein sequence ID" value="KAJ9161670.1"/>
    <property type="molecule type" value="Genomic_DNA"/>
</dbReference>
<evidence type="ECO:0000256" key="7">
    <source>
        <dbReference type="SAM" id="Phobius"/>
    </source>
</evidence>
<dbReference type="AlphaFoldDB" id="A0AA38RYN0"/>
<keyword evidence="10" id="KW-1185">Reference proteome</keyword>
<dbReference type="Proteomes" id="UP001174691">
    <property type="component" value="Unassembled WGS sequence"/>
</dbReference>
<feature type="compositionally biased region" description="Low complexity" evidence="6">
    <location>
        <begin position="145"/>
        <end position="167"/>
    </location>
</feature>
<name>A0AA38RYN0_9PEZI</name>
<keyword evidence="7" id="KW-0812">Transmembrane</keyword>
<accession>A0AA38RYN0</accession>
<feature type="compositionally biased region" description="Basic and acidic residues" evidence="6">
    <location>
        <begin position="210"/>
        <end position="256"/>
    </location>
</feature>
<dbReference type="Gene3D" id="3.10.20.90">
    <property type="entry name" value="Phosphatidylinositol 3-kinase Catalytic Subunit, Chain A, domain 1"/>
    <property type="match status" value="1"/>
</dbReference>
<feature type="compositionally biased region" description="Basic and acidic residues" evidence="6">
    <location>
        <begin position="418"/>
        <end position="427"/>
    </location>
</feature>
<feature type="region of interest" description="Disordered" evidence="6">
    <location>
        <begin position="192"/>
        <end position="256"/>
    </location>
</feature>
<feature type="transmembrane region" description="Helical" evidence="7">
    <location>
        <begin position="361"/>
        <end position="384"/>
    </location>
</feature>
<dbReference type="SUPFAM" id="SSF54236">
    <property type="entry name" value="Ubiquitin-like"/>
    <property type="match status" value="1"/>
</dbReference>
<feature type="region of interest" description="Disordered" evidence="6">
    <location>
        <begin position="397"/>
        <end position="449"/>
    </location>
</feature>
<proteinExistence type="predicted"/>
<gene>
    <name evidence="9" type="ORF">NKR19_g2061</name>
</gene>
<dbReference type="InterPro" id="IPR029071">
    <property type="entry name" value="Ubiquitin-like_domsf"/>
</dbReference>
<dbReference type="GO" id="GO:0006986">
    <property type="term" value="P:response to unfolded protein"/>
    <property type="evidence" value="ECO:0007669"/>
    <property type="project" value="UniProtKB-KW"/>
</dbReference>
<comment type="function">
    <text evidence="5">Involved in endoplasmic reticulum-associated protein degradation (ERAD). Acts as a platform to recruit both UBQLN1 and VCP to the ER during ERAD.</text>
</comment>
<dbReference type="InterPro" id="IPR036249">
    <property type="entry name" value="Thioredoxin-like_sf"/>
</dbReference>
<evidence type="ECO:0000256" key="1">
    <source>
        <dbReference type="ARBA" id="ARBA00004406"/>
    </source>
</evidence>
<feature type="compositionally biased region" description="Basic and acidic residues" evidence="6">
    <location>
        <begin position="440"/>
        <end position="449"/>
    </location>
</feature>
<evidence type="ECO:0000256" key="6">
    <source>
        <dbReference type="SAM" id="MobiDB-lite"/>
    </source>
</evidence>
<evidence type="ECO:0000256" key="5">
    <source>
        <dbReference type="ARBA" id="ARBA00046062"/>
    </source>
</evidence>
<organism evidence="9 10">
    <name type="scientific">Coniochaeta hoffmannii</name>
    <dbReference type="NCBI Taxonomy" id="91930"/>
    <lineage>
        <taxon>Eukaryota</taxon>
        <taxon>Fungi</taxon>
        <taxon>Dikarya</taxon>
        <taxon>Ascomycota</taxon>
        <taxon>Pezizomycotina</taxon>
        <taxon>Sordariomycetes</taxon>
        <taxon>Sordariomycetidae</taxon>
        <taxon>Coniochaetales</taxon>
        <taxon>Coniochaetaceae</taxon>
        <taxon>Coniochaeta</taxon>
    </lineage>
</organism>
<comment type="subunit">
    <text evidence="3">Directly interacts with VCP. Interacts with UBQLN1. Forms a complex with VCP and UBQLN1.</text>
</comment>
<keyword evidence="7" id="KW-0472">Membrane</keyword>
<feature type="compositionally biased region" description="Polar residues" evidence="6">
    <location>
        <begin position="428"/>
        <end position="439"/>
    </location>
</feature>
<dbReference type="InterPro" id="IPR001012">
    <property type="entry name" value="UBX_dom"/>
</dbReference>
<reference evidence="9" key="1">
    <citation type="submission" date="2022-07" db="EMBL/GenBank/DDBJ databases">
        <title>Fungi with potential for degradation of polypropylene.</title>
        <authorList>
            <person name="Gostincar C."/>
        </authorList>
    </citation>
    <scope>NUCLEOTIDE SEQUENCE</scope>
    <source>
        <strain evidence="9">EXF-13287</strain>
    </source>
</reference>
<dbReference type="GO" id="GO:0036503">
    <property type="term" value="P:ERAD pathway"/>
    <property type="evidence" value="ECO:0007669"/>
    <property type="project" value="TreeGrafter"/>
</dbReference>
<protein>
    <recommendedName>
        <fullName evidence="4">UBX domain-containing protein 2</fullName>
    </recommendedName>
</protein>
<evidence type="ECO:0000256" key="4">
    <source>
        <dbReference type="ARBA" id="ARBA00041575"/>
    </source>
</evidence>
<keyword evidence="2" id="KW-0834">Unfolded protein response</keyword>
<evidence type="ECO:0000259" key="8">
    <source>
        <dbReference type="PROSITE" id="PS50033"/>
    </source>
</evidence>
<dbReference type="SMART" id="SM00166">
    <property type="entry name" value="UBX"/>
    <property type="match status" value="1"/>
</dbReference>
<feature type="domain" description="UBX" evidence="8">
    <location>
        <begin position="256"/>
        <end position="341"/>
    </location>
</feature>
<dbReference type="PANTHER" id="PTHR46424:SF1">
    <property type="entry name" value="UBX DOMAIN-CONTAINING PROTEIN 4"/>
    <property type="match status" value="1"/>
</dbReference>